<feature type="compositionally biased region" description="Basic and acidic residues" evidence="7">
    <location>
        <begin position="130"/>
        <end position="140"/>
    </location>
</feature>
<protein>
    <submittedName>
        <fullName evidence="9">Dual specificity tyrosine-phosphorylation-regulated kinase 2</fullName>
    </submittedName>
</protein>
<comment type="caution">
    <text evidence="9">The sequence shown here is derived from an EMBL/GenBank/DDBJ whole genome shotgun (WGS) entry which is preliminary data.</text>
</comment>
<sequence>MIQRAEREIQEDNGNFKSVSSSERLIGRMRPVNKHMILNKKLNESSENVQKRGWGMGGDGFVVTRRDGQDAKDLEREFKGLGIRKFNLSDSDSYNFDRSMGGSLIKPQTSKEVLVNTTLRESLKKIPYMKQEDEADKTREAEEEGEYDDDDEEDEDENEGGIKLKSRLNINIQNRDFESHRNCNSSNQEEQYEYKERKRAESGAYKKIEDVTGGKDLGLRKELKIDIKYKTAKDNVRTNYSSNYNNNNIVIKNGSSSSSHSYANKIGASTVGGSSMPVYNNSVSQNTQSSRGIRPVTSLNSLSSLNTIGSLNNSGISVGRDGVKDAEEELSISELVNRRNNGRAMPVRREMGKERPKVPIATHPRYVNNGKTDGSAKEGEAISGERARWEYANRLSRYEQEEIVQYNRVYCIRRARLRIPPAGGVANGGFDDENGDYIMQRGEVIVYRYEVEEILGKGSFGIVARCLDHRTGERVAVKMVKNRRRYQQQAAIEVKLLVCLRRWNTGPDGSRHTGMLKILDSFMFRNHLCIVTELLSINLYEWLKLTKFRGLPLPVVRSVATQVLRALVLLSTHNIIHCDLKPENILKVSPQPNDCTITIIDFGSSCFVSDRIYTYIQSRFYRAPEVILGLSYGLPIDMWSLGCILYELCCGTPLFSGENERVQVRNFANVLGFPPSYLLNSSPRRAEFASCFVPPHQSHRHSRSSLSHLILSNPNIIASLNSSTSNPLLSSRKHDFLMLFLDFLSKVLVWDPMQRLRPEDALLHPFITTQI</sequence>
<evidence type="ECO:0000256" key="2">
    <source>
        <dbReference type="ARBA" id="ARBA00022679"/>
    </source>
</evidence>
<dbReference type="Gene3D" id="1.10.510.10">
    <property type="entry name" value="Transferase(Phosphotransferase) domain 1"/>
    <property type="match status" value="1"/>
</dbReference>
<name>A0A1R1PD29_ZANCU</name>
<evidence type="ECO:0000313" key="9">
    <source>
        <dbReference type="EMBL" id="OMH78910.1"/>
    </source>
</evidence>
<feature type="binding site" evidence="6">
    <location>
        <position position="478"/>
    </location>
    <ligand>
        <name>ATP</name>
        <dbReference type="ChEBI" id="CHEBI:30616"/>
    </ligand>
</feature>
<evidence type="ECO:0000256" key="7">
    <source>
        <dbReference type="SAM" id="MobiDB-lite"/>
    </source>
</evidence>
<dbReference type="InterPro" id="IPR000719">
    <property type="entry name" value="Prot_kinase_dom"/>
</dbReference>
<dbReference type="InterPro" id="IPR050494">
    <property type="entry name" value="Ser_Thr_dual-spec_kinase"/>
</dbReference>
<dbReference type="GO" id="GO:0004674">
    <property type="term" value="F:protein serine/threonine kinase activity"/>
    <property type="evidence" value="ECO:0007669"/>
    <property type="project" value="UniProtKB-KW"/>
</dbReference>
<keyword evidence="2" id="KW-0808">Transferase</keyword>
<evidence type="ECO:0000256" key="6">
    <source>
        <dbReference type="PROSITE-ProRule" id="PRU10141"/>
    </source>
</evidence>
<dbReference type="PROSITE" id="PS50011">
    <property type="entry name" value="PROTEIN_KINASE_DOM"/>
    <property type="match status" value="1"/>
</dbReference>
<organism evidence="9 10">
    <name type="scientific">Zancudomyces culisetae</name>
    <name type="common">Gut fungus</name>
    <name type="synonym">Smittium culisetae</name>
    <dbReference type="NCBI Taxonomy" id="1213189"/>
    <lineage>
        <taxon>Eukaryota</taxon>
        <taxon>Fungi</taxon>
        <taxon>Fungi incertae sedis</taxon>
        <taxon>Zoopagomycota</taxon>
        <taxon>Kickxellomycotina</taxon>
        <taxon>Harpellomycetes</taxon>
        <taxon>Harpellales</taxon>
        <taxon>Legeriomycetaceae</taxon>
        <taxon>Zancudomyces</taxon>
    </lineage>
</organism>
<evidence type="ECO:0000313" key="10">
    <source>
        <dbReference type="Proteomes" id="UP000188320"/>
    </source>
</evidence>
<feature type="compositionally biased region" description="Acidic residues" evidence="7">
    <location>
        <begin position="141"/>
        <end position="159"/>
    </location>
</feature>
<feature type="domain" description="Protein kinase" evidence="8">
    <location>
        <begin position="449"/>
        <end position="767"/>
    </location>
</feature>
<keyword evidence="1" id="KW-0723">Serine/threonine-protein kinase</keyword>
<feature type="compositionally biased region" description="Polar residues" evidence="7">
    <location>
        <begin position="12"/>
        <end position="22"/>
    </location>
</feature>
<dbReference type="GO" id="GO:0005524">
    <property type="term" value="F:ATP binding"/>
    <property type="evidence" value="ECO:0007669"/>
    <property type="project" value="UniProtKB-UniRule"/>
</dbReference>
<dbReference type="InterPro" id="IPR011009">
    <property type="entry name" value="Kinase-like_dom_sf"/>
</dbReference>
<dbReference type="InterPro" id="IPR017441">
    <property type="entry name" value="Protein_kinase_ATP_BS"/>
</dbReference>
<dbReference type="PANTHER" id="PTHR24058">
    <property type="entry name" value="DUAL SPECIFICITY PROTEIN KINASE"/>
    <property type="match status" value="1"/>
</dbReference>
<dbReference type="Gene3D" id="3.30.200.20">
    <property type="entry name" value="Phosphorylase Kinase, domain 1"/>
    <property type="match status" value="1"/>
</dbReference>
<gene>
    <name evidence="9" type="ORF">AX774_g7688</name>
</gene>
<evidence type="ECO:0000256" key="1">
    <source>
        <dbReference type="ARBA" id="ARBA00022527"/>
    </source>
</evidence>
<accession>A0A1R1PD29</accession>
<feature type="region of interest" description="Disordered" evidence="7">
    <location>
        <begin position="1"/>
        <end position="22"/>
    </location>
</feature>
<keyword evidence="10" id="KW-1185">Reference proteome</keyword>
<feature type="region of interest" description="Disordered" evidence="7">
    <location>
        <begin position="125"/>
        <end position="164"/>
    </location>
</feature>
<evidence type="ECO:0000259" key="8">
    <source>
        <dbReference type="PROSITE" id="PS50011"/>
    </source>
</evidence>
<dbReference type="SMART" id="SM00220">
    <property type="entry name" value="S_TKc"/>
    <property type="match status" value="1"/>
</dbReference>
<feature type="region of interest" description="Disordered" evidence="7">
    <location>
        <begin position="178"/>
        <end position="200"/>
    </location>
</feature>
<reference evidence="10" key="1">
    <citation type="submission" date="2017-01" db="EMBL/GenBank/DDBJ databases">
        <authorList>
            <person name="Wang Y."/>
            <person name="White M."/>
            <person name="Kvist S."/>
            <person name="Moncalvo J.-M."/>
        </authorList>
    </citation>
    <scope>NUCLEOTIDE SEQUENCE [LARGE SCALE GENOMIC DNA]</scope>
    <source>
        <strain evidence="10">COL-18-3</strain>
    </source>
</reference>
<dbReference type="SUPFAM" id="SSF56112">
    <property type="entry name" value="Protein kinase-like (PK-like)"/>
    <property type="match status" value="1"/>
</dbReference>
<dbReference type="Proteomes" id="UP000188320">
    <property type="component" value="Unassembled WGS sequence"/>
</dbReference>
<evidence type="ECO:0000256" key="4">
    <source>
        <dbReference type="ARBA" id="ARBA00022777"/>
    </source>
</evidence>
<dbReference type="AlphaFoldDB" id="A0A1R1PD29"/>
<dbReference type="Pfam" id="PF00069">
    <property type="entry name" value="Pkinase"/>
    <property type="match status" value="1"/>
</dbReference>
<dbReference type="OrthoDB" id="9332038at2759"/>
<keyword evidence="4 9" id="KW-0418">Kinase</keyword>
<dbReference type="EMBL" id="LSSK01001732">
    <property type="protein sequence ID" value="OMH78910.1"/>
    <property type="molecule type" value="Genomic_DNA"/>
</dbReference>
<dbReference type="PROSITE" id="PS00107">
    <property type="entry name" value="PROTEIN_KINASE_ATP"/>
    <property type="match status" value="1"/>
</dbReference>
<evidence type="ECO:0000256" key="3">
    <source>
        <dbReference type="ARBA" id="ARBA00022741"/>
    </source>
</evidence>
<evidence type="ECO:0000256" key="5">
    <source>
        <dbReference type="ARBA" id="ARBA00022840"/>
    </source>
</evidence>
<feature type="compositionally biased region" description="Basic and acidic residues" evidence="7">
    <location>
        <begin position="1"/>
        <end position="10"/>
    </location>
</feature>
<proteinExistence type="predicted"/>
<keyword evidence="5 6" id="KW-0067">ATP-binding</keyword>
<keyword evidence="3 6" id="KW-0547">Nucleotide-binding</keyword>